<sequence length="179" mass="18252">MSNIWFPLQRAIRTAVQVLVAGAAILATTVLVAPQILTAIQDVLPGPAVAWISGAIAALAAISAAISRVMAIPAVDEWLKKLGAGSAPAGATAYTLIDGTTTPMTRRQWRAFVNGGGNTTTVGEAPIVTAEAIPAGEDGSFTPDGRGGGHFRIPRGLPGMNGANQDRAASDYMNGSSDD</sequence>
<feature type="transmembrane region" description="Helical" evidence="2">
    <location>
        <begin position="12"/>
        <end position="36"/>
    </location>
</feature>
<name>A0ABY3RU43_9MICO</name>
<accession>A0ABY3RU43</accession>
<keyword evidence="4" id="KW-1185">Reference proteome</keyword>
<evidence type="ECO:0000256" key="2">
    <source>
        <dbReference type="SAM" id="Phobius"/>
    </source>
</evidence>
<keyword evidence="2" id="KW-0472">Membrane</keyword>
<dbReference type="RefSeq" id="WP_231820897.1">
    <property type="nucleotide sequence ID" value="NZ_CP082781.1"/>
</dbReference>
<evidence type="ECO:0000313" key="3">
    <source>
        <dbReference type="EMBL" id="UGS27564.1"/>
    </source>
</evidence>
<organism evidence="3 4">
    <name type="scientific">Microbacterium resistens</name>
    <dbReference type="NCBI Taxonomy" id="156977"/>
    <lineage>
        <taxon>Bacteria</taxon>
        <taxon>Bacillati</taxon>
        <taxon>Actinomycetota</taxon>
        <taxon>Actinomycetes</taxon>
        <taxon>Micrococcales</taxon>
        <taxon>Microbacteriaceae</taxon>
        <taxon>Microbacterium</taxon>
    </lineage>
</organism>
<keyword evidence="2" id="KW-1133">Transmembrane helix</keyword>
<feature type="transmembrane region" description="Helical" evidence="2">
    <location>
        <begin position="48"/>
        <end position="71"/>
    </location>
</feature>
<keyword evidence="2" id="KW-0812">Transmembrane</keyword>
<protein>
    <recommendedName>
        <fullName evidence="5">Phage holin family protein</fullName>
    </recommendedName>
</protein>
<gene>
    <name evidence="3" type="ORF">K8F61_05085</name>
</gene>
<evidence type="ECO:0000313" key="4">
    <source>
        <dbReference type="Proteomes" id="UP001199642"/>
    </source>
</evidence>
<feature type="region of interest" description="Disordered" evidence="1">
    <location>
        <begin position="135"/>
        <end position="179"/>
    </location>
</feature>
<proteinExistence type="predicted"/>
<evidence type="ECO:0000256" key="1">
    <source>
        <dbReference type="SAM" id="MobiDB-lite"/>
    </source>
</evidence>
<reference evidence="3 4" key="1">
    <citation type="submission" date="2023-01" db="EMBL/GenBank/DDBJ databases">
        <title>Characterization of estradiol degrading bacteria Microbacterium sp. MZT7 and reveal degrading genes through genome analysis.</title>
        <authorList>
            <person name="Hao P."/>
            <person name="Gao Y."/>
        </authorList>
    </citation>
    <scope>NUCLEOTIDE SEQUENCE [LARGE SCALE GENOMIC DNA]</scope>
    <source>
        <strain evidence="3 4">MZT7</strain>
    </source>
</reference>
<dbReference type="EMBL" id="CP082781">
    <property type="protein sequence ID" value="UGS27564.1"/>
    <property type="molecule type" value="Genomic_DNA"/>
</dbReference>
<evidence type="ECO:0008006" key="5">
    <source>
        <dbReference type="Google" id="ProtNLM"/>
    </source>
</evidence>
<dbReference type="Proteomes" id="UP001199642">
    <property type="component" value="Chromosome"/>
</dbReference>